<dbReference type="Proteomes" id="UP001321473">
    <property type="component" value="Unassembled WGS sequence"/>
</dbReference>
<keyword evidence="3" id="KW-1185">Reference proteome</keyword>
<name>A0AAQ4E6C2_AMBAM</name>
<proteinExistence type="predicted"/>
<feature type="region of interest" description="Disordered" evidence="1">
    <location>
        <begin position="188"/>
        <end position="260"/>
    </location>
</feature>
<evidence type="ECO:0000313" key="3">
    <source>
        <dbReference type="Proteomes" id="UP001321473"/>
    </source>
</evidence>
<feature type="region of interest" description="Disordered" evidence="1">
    <location>
        <begin position="138"/>
        <end position="171"/>
    </location>
</feature>
<feature type="compositionally biased region" description="Polar residues" evidence="1">
    <location>
        <begin position="228"/>
        <end position="240"/>
    </location>
</feature>
<evidence type="ECO:0000256" key="1">
    <source>
        <dbReference type="SAM" id="MobiDB-lite"/>
    </source>
</evidence>
<organism evidence="2 3">
    <name type="scientific">Amblyomma americanum</name>
    <name type="common">Lone star tick</name>
    <dbReference type="NCBI Taxonomy" id="6943"/>
    <lineage>
        <taxon>Eukaryota</taxon>
        <taxon>Metazoa</taxon>
        <taxon>Ecdysozoa</taxon>
        <taxon>Arthropoda</taxon>
        <taxon>Chelicerata</taxon>
        <taxon>Arachnida</taxon>
        <taxon>Acari</taxon>
        <taxon>Parasitiformes</taxon>
        <taxon>Ixodida</taxon>
        <taxon>Ixodoidea</taxon>
        <taxon>Ixodidae</taxon>
        <taxon>Amblyomminae</taxon>
        <taxon>Amblyomma</taxon>
    </lineage>
</organism>
<feature type="compositionally biased region" description="Low complexity" evidence="1">
    <location>
        <begin position="250"/>
        <end position="260"/>
    </location>
</feature>
<evidence type="ECO:0000313" key="2">
    <source>
        <dbReference type="EMBL" id="KAK8770244.1"/>
    </source>
</evidence>
<feature type="compositionally biased region" description="Polar residues" evidence="1">
    <location>
        <begin position="138"/>
        <end position="155"/>
    </location>
</feature>
<reference evidence="2 3" key="1">
    <citation type="journal article" date="2023" name="Arcadia Sci">
        <title>De novo assembly of a long-read Amblyomma americanum tick genome.</title>
        <authorList>
            <person name="Chou S."/>
            <person name="Poskanzer K.E."/>
            <person name="Rollins M."/>
            <person name="Thuy-Boun P.S."/>
        </authorList>
    </citation>
    <scope>NUCLEOTIDE SEQUENCE [LARGE SCALE GENOMIC DNA]</scope>
    <source>
        <strain evidence="2">F_SG_1</strain>
        <tissue evidence="2">Salivary glands</tissue>
    </source>
</reference>
<dbReference type="AlphaFoldDB" id="A0AAQ4E6C2"/>
<protein>
    <recommendedName>
        <fullName evidence="4">Protein kinase domain-containing protein</fullName>
    </recommendedName>
</protein>
<dbReference type="EMBL" id="JARKHS020021427">
    <property type="protein sequence ID" value="KAK8770244.1"/>
    <property type="molecule type" value="Genomic_DNA"/>
</dbReference>
<gene>
    <name evidence="2" type="ORF">V5799_013293</name>
</gene>
<evidence type="ECO:0008006" key="4">
    <source>
        <dbReference type="Google" id="ProtNLM"/>
    </source>
</evidence>
<sequence length="407" mass="44731">MAETFQFTEREASEHLCHKDDELHTDDDDADHLALSDAIAKSILESEEWPSYVERLRQVGDDDEHIEELLRAERPCQQYPVWHAHHAILENAGTTLPPGEEAAAADLPSSNLQEHTELQTTLQVSVRADDSRDANASQLFPDLSRSSISDPQQGTCFKPDHSTKSSSRSVFLSSPFTPLKKLDIIEEDVGNRESKRPSPYNKPPQGTPAVMASRFALGRSKSRKSETGSRGTTQSKNSPEWSPDIEQLRGSFVSSGSSGEGDLFKSSFRISKSGSSILALERLFLEAFEASSQAEFCMAASKDQRFALPGTSAQRQAGASCTTSKGLPLQRLGRGAFGRVFGVQIKAQVVRLRARPKFGEDDGVPELRELVKRCWSHESDERPSVGAVLLELSALHKETLKSRAVPG</sequence>
<comment type="caution">
    <text evidence="2">The sequence shown here is derived from an EMBL/GenBank/DDBJ whole genome shotgun (WGS) entry which is preliminary data.</text>
</comment>
<accession>A0AAQ4E6C2</accession>